<dbReference type="Gene3D" id="1.10.260.40">
    <property type="entry name" value="lambda repressor-like DNA-binding domains"/>
    <property type="match status" value="1"/>
</dbReference>
<accession>A0A2S3R4S4</accession>
<dbReference type="Pfam" id="PF01381">
    <property type="entry name" value="HTH_3"/>
    <property type="match status" value="1"/>
</dbReference>
<comment type="caution">
    <text evidence="2">The sequence shown here is derived from an EMBL/GenBank/DDBJ whole genome shotgun (WGS) entry which is preliminary data.</text>
</comment>
<dbReference type="InterPro" id="IPR001387">
    <property type="entry name" value="Cro/C1-type_HTH"/>
</dbReference>
<dbReference type="CDD" id="cd00093">
    <property type="entry name" value="HTH_XRE"/>
    <property type="match status" value="1"/>
</dbReference>
<dbReference type="GO" id="GO:0003677">
    <property type="term" value="F:DNA binding"/>
    <property type="evidence" value="ECO:0007669"/>
    <property type="project" value="InterPro"/>
</dbReference>
<proteinExistence type="predicted"/>
<dbReference type="SUPFAM" id="SSF47413">
    <property type="entry name" value="lambda repressor-like DNA-binding domains"/>
    <property type="match status" value="1"/>
</dbReference>
<sequence length="97" mass="11264">MTEKWNKRLDDLKTKWDLENDTQLAKVLGISKQAIQQIRTNKTQPSVTTKLIIMDRLGFSNAREILLEVLPESKKKTVIKGWNELTKKLNKADKLDE</sequence>
<dbReference type="AlphaFoldDB" id="A0A2S3R4S4"/>
<feature type="domain" description="HTH cro/C1-type" evidence="1">
    <location>
        <begin position="22"/>
        <end position="65"/>
    </location>
</feature>
<dbReference type="EMBL" id="PDGH01000066">
    <property type="protein sequence ID" value="POB48701.1"/>
    <property type="molecule type" value="Genomic_DNA"/>
</dbReference>
<gene>
    <name evidence="2" type="ORF">CRN52_07900</name>
</gene>
<dbReference type="InterPro" id="IPR010982">
    <property type="entry name" value="Lambda_DNA-bd_dom_sf"/>
</dbReference>
<dbReference type="Proteomes" id="UP000237466">
    <property type="component" value="Unassembled WGS sequence"/>
</dbReference>
<evidence type="ECO:0000313" key="2">
    <source>
        <dbReference type="EMBL" id="POB48701.1"/>
    </source>
</evidence>
<evidence type="ECO:0000259" key="1">
    <source>
        <dbReference type="PROSITE" id="PS50943"/>
    </source>
</evidence>
<dbReference type="RefSeq" id="WP_103200106.1">
    <property type="nucleotide sequence ID" value="NZ_PDGH01000066.1"/>
</dbReference>
<protein>
    <recommendedName>
        <fullName evidence="1">HTH cro/C1-type domain-containing protein</fullName>
    </recommendedName>
</protein>
<name>A0A2S3R4S4_VIBVL</name>
<reference evidence="2 3" key="1">
    <citation type="journal article" date="2018" name="Front. Microbiol.">
        <title>Phylogeny of Vibrio vulnificus from the Analysis of the Core-Genome: Implications for Intra-Species Taxonomy.</title>
        <authorList>
            <person name="Roig F.J."/>
            <person name="Gonzalez-Candelas F."/>
            <person name="Sanjuan E."/>
            <person name="Fouz B."/>
            <person name="Feil E.J."/>
            <person name="Llorens C."/>
            <person name="Baker-Austin C."/>
            <person name="Oliver J.D."/>
            <person name="Danin-Poleg Y."/>
            <person name="Gibas C.J."/>
            <person name="Kashi Y."/>
            <person name="Gulig P.A."/>
            <person name="Morrison S.S."/>
            <person name="Amaro C."/>
        </authorList>
    </citation>
    <scope>NUCLEOTIDE SEQUENCE [LARGE SCALE GENOMIC DNA]</scope>
    <source>
        <strain evidence="2 3">CECT4608</strain>
    </source>
</reference>
<dbReference type="PROSITE" id="PS50943">
    <property type="entry name" value="HTH_CROC1"/>
    <property type="match status" value="1"/>
</dbReference>
<organism evidence="2 3">
    <name type="scientific">Vibrio vulnificus</name>
    <dbReference type="NCBI Taxonomy" id="672"/>
    <lineage>
        <taxon>Bacteria</taxon>
        <taxon>Pseudomonadati</taxon>
        <taxon>Pseudomonadota</taxon>
        <taxon>Gammaproteobacteria</taxon>
        <taxon>Vibrionales</taxon>
        <taxon>Vibrionaceae</taxon>
        <taxon>Vibrio</taxon>
    </lineage>
</organism>
<evidence type="ECO:0000313" key="3">
    <source>
        <dbReference type="Proteomes" id="UP000237466"/>
    </source>
</evidence>